<organism evidence="5 6">
    <name type="scientific">Diploptera punctata</name>
    <name type="common">Pacific beetle cockroach</name>
    <dbReference type="NCBI Taxonomy" id="6984"/>
    <lineage>
        <taxon>Eukaryota</taxon>
        <taxon>Metazoa</taxon>
        <taxon>Ecdysozoa</taxon>
        <taxon>Arthropoda</taxon>
        <taxon>Hexapoda</taxon>
        <taxon>Insecta</taxon>
        <taxon>Pterygota</taxon>
        <taxon>Neoptera</taxon>
        <taxon>Polyneoptera</taxon>
        <taxon>Dictyoptera</taxon>
        <taxon>Blattodea</taxon>
        <taxon>Blaberoidea</taxon>
        <taxon>Blaberidae</taxon>
        <taxon>Diplopterinae</taxon>
        <taxon>Diploptera</taxon>
    </lineage>
</organism>
<reference evidence="5" key="1">
    <citation type="journal article" date="2023" name="IScience">
        <title>Live-bearing cockroach genome reveals convergent evolutionary mechanisms linked to viviparity in insects and beyond.</title>
        <authorList>
            <person name="Fouks B."/>
            <person name="Harrison M.C."/>
            <person name="Mikhailova A.A."/>
            <person name="Marchal E."/>
            <person name="English S."/>
            <person name="Carruthers M."/>
            <person name="Jennings E.C."/>
            <person name="Chiamaka E.L."/>
            <person name="Frigard R.A."/>
            <person name="Pippel M."/>
            <person name="Attardo G.M."/>
            <person name="Benoit J.B."/>
            <person name="Bornberg-Bauer E."/>
            <person name="Tobe S.S."/>
        </authorList>
    </citation>
    <scope>NUCLEOTIDE SEQUENCE</scope>
    <source>
        <strain evidence="5">Stay&amp;Tobe</strain>
    </source>
</reference>
<dbReference type="GO" id="GO:0003712">
    <property type="term" value="F:transcription coregulator activity"/>
    <property type="evidence" value="ECO:0007669"/>
    <property type="project" value="TreeGrafter"/>
</dbReference>
<evidence type="ECO:0000313" key="5">
    <source>
        <dbReference type="EMBL" id="KAJ9573919.1"/>
    </source>
</evidence>
<dbReference type="InterPro" id="IPR052435">
    <property type="entry name" value="YY1-Transcr_Regul"/>
</dbReference>
<feature type="compositionally biased region" description="Pro residues" evidence="4">
    <location>
        <begin position="205"/>
        <end position="214"/>
    </location>
</feature>
<feature type="region of interest" description="Disordered" evidence="4">
    <location>
        <begin position="28"/>
        <end position="62"/>
    </location>
</feature>
<keyword evidence="2" id="KW-0804">Transcription</keyword>
<comment type="caution">
    <text evidence="5">The sequence shown here is derived from an EMBL/GenBank/DDBJ whole genome shotgun (WGS) entry which is preliminary data.</text>
</comment>
<evidence type="ECO:0008006" key="7">
    <source>
        <dbReference type="Google" id="ProtNLM"/>
    </source>
</evidence>
<dbReference type="PANTHER" id="PTHR16088:SF3">
    <property type="entry name" value="GON-4-LIKE PROTEIN"/>
    <property type="match status" value="1"/>
</dbReference>
<keyword evidence="6" id="KW-1185">Reference proteome</keyword>
<evidence type="ECO:0000313" key="6">
    <source>
        <dbReference type="Proteomes" id="UP001233999"/>
    </source>
</evidence>
<keyword evidence="3" id="KW-0539">Nucleus</keyword>
<evidence type="ECO:0000256" key="3">
    <source>
        <dbReference type="ARBA" id="ARBA00023242"/>
    </source>
</evidence>
<dbReference type="EMBL" id="JASPKZ010010672">
    <property type="protein sequence ID" value="KAJ9573919.1"/>
    <property type="molecule type" value="Genomic_DNA"/>
</dbReference>
<protein>
    <recommendedName>
        <fullName evidence="7">GON-4-like protein</fullName>
    </recommendedName>
</protein>
<feature type="region of interest" description="Disordered" evidence="4">
    <location>
        <begin position="349"/>
        <end position="372"/>
    </location>
</feature>
<dbReference type="AlphaFoldDB" id="A0AAD7Z4G1"/>
<feature type="non-terminal residue" evidence="5">
    <location>
        <position position="476"/>
    </location>
</feature>
<feature type="compositionally biased region" description="Acidic residues" evidence="4">
    <location>
        <begin position="184"/>
        <end position="193"/>
    </location>
</feature>
<dbReference type="GO" id="GO:0005634">
    <property type="term" value="C:nucleus"/>
    <property type="evidence" value="ECO:0007669"/>
    <property type="project" value="TreeGrafter"/>
</dbReference>
<keyword evidence="1" id="KW-0805">Transcription regulation</keyword>
<feature type="region of interest" description="Disordered" evidence="4">
    <location>
        <begin position="169"/>
        <end position="246"/>
    </location>
</feature>
<evidence type="ECO:0000256" key="4">
    <source>
        <dbReference type="SAM" id="MobiDB-lite"/>
    </source>
</evidence>
<evidence type="ECO:0000256" key="2">
    <source>
        <dbReference type="ARBA" id="ARBA00023163"/>
    </source>
</evidence>
<accession>A0AAD7Z4G1</accession>
<dbReference type="Proteomes" id="UP001233999">
    <property type="component" value="Unassembled WGS sequence"/>
</dbReference>
<evidence type="ECO:0000256" key="1">
    <source>
        <dbReference type="ARBA" id="ARBA00023015"/>
    </source>
</evidence>
<gene>
    <name evidence="5" type="ORF">L9F63_008718</name>
</gene>
<proteinExistence type="predicted"/>
<name>A0AAD7Z4G1_DIPPU</name>
<sequence>MDITKSSDPCKNMKMEDEPMALNLEVYDESSDEGSSEALEIVTSETEFGESSGREHKRKRRDTTINDMPEVLNNMEEEIERQLDEKASKSNLTVANVKNILKHVITNEHVLAMVRRTITDDVVDEEFPYEPKLTRAKAKELLKSQPDIWTITPSKKPSTSKCQVLIDQELSEDSSDEEYRPNEEEQLSDEEKENESIASDVDTQPPTPNPPPSKPSNDCATQTSWTDDGLFKIPRENIGQRTRSKLSLSDTPLETIEKAFVPPDITTDMYDSECDDEDWKDFLKNFTEPLTVDVNDTFDDDEADPEYNVLADEEEQTVDKEELRADRAVKVSRKELNMLFAGLFENADMMSSDDDEPKSQLDISSSQVEQPQMGDKDMILSETVGIKEHCSIGDTLSSSLPSGVLLKEFLFKLPSEQRLLLEQQMRKHVQLTTQHFLQTFGHPELWYMAGEFKNILVSLRFLAGDKAQSVFSAEIK</sequence>
<dbReference type="GO" id="GO:0006355">
    <property type="term" value="P:regulation of DNA-templated transcription"/>
    <property type="evidence" value="ECO:0007669"/>
    <property type="project" value="TreeGrafter"/>
</dbReference>
<reference evidence="5" key="2">
    <citation type="submission" date="2023-05" db="EMBL/GenBank/DDBJ databases">
        <authorList>
            <person name="Fouks B."/>
        </authorList>
    </citation>
    <scope>NUCLEOTIDE SEQUENCE</scope>
    <source>
        <strain evidence="5">Stay&amp;Tobe</strain>
        <tissue evidence="5">Testes</tissue>
    </source>
</reference>
<dbReference type="PANTHER" id="PTHR16088">
    <property type="entry name" value="YY1 ASSOCIATED PROTEIN-RELATED"/>
    <property type="match status" value="1"/>
</dbReference>
<feature type="compositionally biased region" description="Polar residues" evidence="4">
    <location>
        <begin position="361"/>
        <end position="370"/>
    </location>
</feature>